<sequence>MPGATETEVFRRADMMDTKVGAADKDDAAMVAKTGFDAMSGATVTL</sequence>
<gene>
    <name evidence="1" type="ORF">V1286_001215</name>
</gene>
<dbReference type="Proteomes" id="UP001364224">
    <property type="component" value="Unassembled WGS sequence"/>
</dbReference>
<organism evidence="1 2">
    <name type="scientific">Bradyrhizobium algeriense</name>
    <dbReference type="NCBI Taxonomy" id="634784"/>
    <lineage>
        <taxon>Bacteria</taxon>
        <taxon>Pseudomonadati</taxon>
        <taxon>Pseudomonadota</taxon>
        <taxon>Alphaproteobacteria</taxon>
        <taxon>Hyphomicrobiales</taxon>
        <taxon>Nitrobacteraceae</taxon>
        <taxon>Bradyrhizobium</taxon>
    </lineage>
</organism>
<reference evidence="1 2" key="1">
    <citation type="submission" date="2024-02" db="EMBL/GenBank/DDBJ databases">
        <title>Adaptive strategies in a cosmopolitan and abundant soil bacterium.</title>
        <authorList>
            <person name="Carini P."/>
        </authorList>
    </citation>
    <scope>NUCLEOTIDE SEQUENCE [LARGE SCALE GENOMIC DNA]</scope>
    <source>
        <strain evidence="1 2">AZCC 1608</strain>
    </source>
</reference>
<keyword evidence="2" id="KW-1185">Reference proteome</keyword>
<evidence type="ECO:0000313" key="1">
    <source>
        <dbReference type="EMBL" id="MEH2553686.1"/>
    </source>
</evidence>
<dbReference type="EMBL" id="JAZHRV010000001">
    <property type="protein sequence ID" value="MEH2553686.1"/>
    <property type="molecule type" value="Genomic_DNA"/>
</dbReference>
<proteinExistence type="predicted"/>
<name>A0ABU8B6D7_9BRAD</name>
<comment type="caution">
    <text evidence="1">The sequence shown here is derived from an EMBL/GenBank/DDBJ whole genome shotgun (WGS) entry which is preliminary data.</text>
</comment>
<accession>A0ABU8B6D7</accession>
<protein>
    <submittedName>
        <fullName evidence="1">Uncharacterized protein</fullName>
    </submittedName>
</protein>
<evidence type="ECO:0000313" key="2">
    <source>
        <dbReference type="Proteomes" id="UP001364224"/>
    </source>
</evidence>